<proteinExistence type="predicted"/>
<evidence type="ECO:0000313" key="3">
    <source>
        <dbReference type="Proteomes" id="UP000317593"/>
    </source>
</evidence>
<dbReference type="NCBIfam" id="TIGR02778">
    <property type="entry name" value="ligD_pol"/>
    <property type="match status" value="1"/>
</dbReference>
<dbReference type="InterPro" id="IPR014145">
    <property type="entry name" value="LigD_pol_dom"/>
</dbReference>
<name>A0A521CGK5_9BACT</name>
<feature type="domain" description="DNA ligase D polymerase" evidence="1">
    <location>
        <begin position="30"/>
        <end position="284"/>
    </location>
</feature>
<dbReference type="PANTHER" id="PTHR42705">
    <property type="entry name" value="BIFUNCTIONAL NON-HOMOLOGOUS END JOINING PROTEIN LIGD"/>
    <property type="match status" value="1"/>
</dbReference>
<gene>
    <name evidence="2" type="ORF">SAMN06265218_10667</name>
</gene>
<dbReference type="Gene3D" id="3.90.920.10">
    <property type="entry name" value="DNA primase, PRIM domain"/>
    <property type="match status" value="1"/>
</dbReference>
<dbReference type="Proteomes" id="UP000317593">
    <property type="component" value="Unassembled WGS sequence"/>
</dbReference>
<dbReference type="CDD" id="cd04861">
    <property type="entry name" value="LigD_Pol_like"/>
    <property type="match status" value="1"/>
</dbReference>
<dbReference type="EMBL" id="FXTH01000006">
    <property type="protein sequence ID" value="SMO58573.1"/>
    <property type="molecule type" value="Genomic_DNA"/>
</dbReference>
<dbReference type="PANTHER" id="PTHR42705:SF2">
    <property type="entry name" value="BIFUNCTIONAL NON-HOMOLOGOUS END JOINING PROTEIN LIGD"/>
    <property type="match status" value="1"/>
</dbReference>
<dbReference type="InterPro" id="IPR052171">
    <property type="entry name" value="NHEJ_LigD"/>
</dbReference>
<dbReference type="Pfam" id="PF21686">
    <property type="entry name" value="LigD_Prim-Pol"/>
    <property type="match status" value="1"/>
</dbReference>
<sequence length="304" mass="35025">MSPSQEIRIGDHTIEIDNLDKVFFPGNEVTKGRLLDYYRAISDVMLPHLEDRPLTLQRFPDGIGGEGFYQKKVSDHFPGWIGRTSVMLKGEDKKQEQLFCNDAATLAYLVGQGTIAFHIWQSRRDKLHHPDRLVFDLDPPDDNFEPVRKAARELKRLLESVELTPFVMTTGSRGLHVVTPLDRSHNFEAVRTFAKDIANLLTGKYPDRYTTDIRKDKRGDRLFLDYLHNAYGQNSIAPYSVRPLKSAPVATPLDWDELNNGKLHAQSYTLKNILRRMGQKKDPWTSFKRHARSLDTPRRLLEDI</sequence>
<evidence type="ECO:0000313" key="2">
    <source>
        <dbReference type="EMBL" id="SMO58573.1"/>
    </source>
</evidence>
<dbReference type="OrthoDB" id="9802472at2"/>
<protein>
    <submittedName>
        <fullName evidence="2">Bifunctional non-homologous end joining protein LigD</fullName>
    </submittedName>
</protein>
<dbReference type="RefSeq" id="WP_142714064.1">
    <property type="nucleotide sequence ID" value="NZ_FXTH01000006.1"/>
</dbReference>
<organism evidence="2 3">
    <name type="scientific">Fodinibius sediminis</name>
    <dbReference type="NCBI Taxonomy" id="1214077"/>
    <lineage>
        <taxon>Bacteria</taxon>
        <taxon>Pseudomonadati</taxon>
        <taxon>Balneolota</taxon>
        <taxon>Balneolia</taxon>
        <taxon>Balneolales</taxon>
        <taxon>Balneolaceae</taxon>
        <taxon>Fodinibius</taxon>
    </lineage>
</organism>
<accession>A0A521CGK5</accession>
<keyword evidence="3" id="KW-1185">Reference proteome</keyword>
<reference evidence="2 3" key="1">
    <citation type="submission" date="2017-05" db="EMBL/GenBank/DDBJ databases">
        <authorList>
            <person name="Varghese N."/>
            <person name="Submissions S."/>
        </authorList>
    </citation>
    <scope>NUCLEOTIDE SEQUENCE [LARGE SCALE GENOMIC DNA]</scope>
    <source>
        <strain evidence="2 3">DSM 21194</strain>
    </source>
</reference>
<evidence type="ECO:0000259" key="1">
    <source>
        <dbReference type="Pfam" id="PF21686"/>
    </source>
</evidence>
<dbReference type="AlphaFoldDB" id="A0A521CGK5"/>